<dbReference type="GO" id="GO:0016705">
    <property type="term" value="F:oxidoreductase activity, acting on paired donors, with incorporation or reduction of molecular oxygen"/>
    <property type="evidence" value="ECO:0007669"/>
    <property type="project" value="InterPro"/>
</dbReference>
<evidence type="ECO:0000256" key="6">
    <source>
        <dbReference type="ARBA" id="ARBA00023004"/>
    </source>
</evidence>
<evidence type="ECO:0000313" key="10">
    <source>
        <dbReference type="Proteomes" id="UP000324194"/>
    </source>
</evidence>
<name>A0A5E4PDX3_9COXI</name>
<evidence type="ECO:0000256" key="1">
    <source>
        <dbReference type="ARBA" id="ARBA00001971"/>
    </source>
</evidence>
<dbReference type="CDD" id="cd20625">
    <property type="entry name" value="CYP164-like"/>
    <property type="match status" value="1"/>
</dbReference>
<dbReference type="FunFam" id="1.10.630.10:FF:000018">
    <property type="entry name" value="Cytochrome P450 monooxygenase"/>
    <property type="match status" value="1"/>
</dbReference>
<dbReference type="KEGG" id="asip:AQUSIP_00440"/>
<dbReference type="InterPro" id="IPR002397">
    <property type="entry name" value="Cyt_P450_B"/>
</dbReference>
<evidence type="ECO:0000256" key="7">
    <source>
        <dbReference type="ARBA" id="ARBA00023033"/>
    </source>
</evidence>
<dbReference type="PRINTS" id="PR00385">
    <property type="entry name" value="P450"/>
</dbReference>
<evidence type="ECO:0000256" key="3">
    <source>
        <dbReference type="ARBA" id="ARBA00022617"/>
    </source>
</evidence>
<protein>
    <submittedName>
        <fullName evidence="9">Cytochrome P450 107B1</fullName>
    </submittedName>
</protein>
<dbReference type="Gene3D" id="1.10.630.10">
    <property type="entry name" value="Cytochrome P450"/>
    <property type="match status" value="1"/>
</dbReference>
<sequence>MINNSPAFSDPYPVYGKMLKQRPIFQDANGTWHFTRYDDVKMMFTDPRFTRHPPGRFGYVNQEKAETELDKVIGKWSLFNDPPEHTRLREMLSVMVNPRFIKDTRSIIESVAEDLLASLLQKNSADFMLEFAYPLPVRVINKLLGTTLDNLTLRKWSLSIVNALDRGSPDDFASINSVMVEIQQYFRELIHAREQHPENDWISDLVRIKNEYQLNADDMIANCIFLLLAGHETVQLSLGLGLNALLKSPEQRNLLVANPDLAASAVEEILRFESPLNKISRWTSETVVVNNIIIPENQLVVGLLNAANRDPERFDNPDKLDITRKNNRHLAFGLGIHNCLGALLARLELQIALQKLIPYLNQFRLMGDQTEWVGNSSLRYLFKLMVHVRPESA</sequence>
<organism evidence="9 10">
    <name type="scientific">Aquicella siphonis</name>
    <dbReference type="NCBI Taxonomy" id="254247"/>
    <lineage>
        <taxon>Bacteria</taxon>
        <taxon>Pseudomonadati</taxon>
        <taxon>Pseudomonadota</taxon>
        <taxon>Gammaproteobacteria</taxon>
        <taxon>Legionellales</taxon>
        <taxon>Coxiellaceae</taxon>
        <taxon>Aquicella</taxon>
    </lineage>
</organism>
<dbReference type="GO" id="GO:0004497">
    <property type="term" value="F:monooxygenase activity"/>
    <property type="evidence" value="ECO:0007669"/>
    <property type="project" value="UniProtKB-KW"/>
</dbReference>
<evidence type="ECO:0000256" key="5">
    <source>
        <dbReference type="ARBA" id="ARBA00023002"/>
    </source>
</evidence>
<proteinExistence type="inferred from homology"/>
<keyword evidence="4 8" id="KW-0479">Metal-binding</keyword>
<accession>A0A5E4PDX3</accession>
<evidence type="ECO:0000313" key="9">
    <source>
        <dbReference type="EMBL" id="VVC74772.1"/>
    </source>
</evidence>
<keyword evidence="3 8" id="KW-0349">Heme</keyword>
<keyword evidence="7 8" id="KW-0503">Monooxygenase</keyword>
<keyword evidence="6 8" id="KW-0408">Iron</keyword>
<dbReference type="GO" id="GO:0020037">
    <property type="term" value="F:heme binding"/>
    <property type="evidence" value="ECO:0007669"/>
    <property type="project" value="InterPro"/>
</dbReference>
<keyword evidence="10" id="KW-1185">Reference proteome</keyword>
<evidence type="ECO:0000256" key="2">
    <source>
        <dbReference type="ARBA" id="ARBA00010617"/>
    </source>
</evidence>
<dbReference type="Pfam" id="PF00067">
    <property type="entry name" value="p450"/>
    <property type="match status" value="1"/>
</dbReference>
<dbReference type="InterPro" id="IPR017972">
    <property type="entry name" value="Cyt_P450_CS"/>
</dbReference>
<dbReference type="InterPro" id="IPR001128">
    <property type="entry name" value="Cyt_P450"/>
</dbReference>
<dbReference type="SUPFAM" id="SSF48264">
    <property type="entry name" value="Cytochrome P450"/>
    <property type="match status" value="1"/>
</dbReference>
<dbReference type="PANTHER" id="PTHR46696:SF1">
    <property type="entry name" value="CYTOCHROME P450 YJIB-RELATED"/>
    <property type="match status" value="1"/>
</dbReference>
<comment type="cofactor">
    <cofactor evidence="1">
        <name>heme</name>
        <dbReference type="ChEBI" id="CHEBI:30413"/>
    </cofactor>
</comment>
<dbReference type="InterPro" id="IPR036396">
    <property type="entry name" value="Cyt_P450_sf"/>
</dbReference>
<reference evidence="9 10" key="1">
    <citation type="submission" date="2019-08" db="EMBL/GenBank/DDBJ databases">
        <authorList>
            <person name="Guy L."/>
        </authorList>
    </citation>
    <scope>NUCLEOTIDE SEQUENCE [LARGE SCALE GENOMIC DNA]</scope>
    <source>
        <strain evidence="9 10">SGT-108</strain>
    </source>
</reference>
<dbReference type="PROSITE" id="PS00086">
    <property type="entry name" value="CYTOCHROME_P450"/>
    <property type="match status" value="1"/>
</dbReference>
<gene>
    <name evidence="9" type="ORF">AQUSIP_00440</name>
</gene>
<dbReference type="PRINTS" id="PR00359">
    <property type="entry name" value="BP450"/>
</dbReference>
<dbReference type="GO" id="GO:0005506">
    <property type="term" value="F:iron ion binding"/>
    <property type="evidence" value="ECO:0007669"/>
    <property type="project" value="InterPro"/>
</dbReference>
<dbReference type="OrthoDB" id="4258484at2"/>
<dbReference type="EMBL" id="LR699119">
    <property type="protein sequence ID" value="VVC74772.1"/>
    <property type="molecule type" value="Genomic_DNA"/>
</dbReference>
<keyword evidence="5 8" id="KW-0560">Oxidoreductase</keyword>
<comment type="similarity">
    <text evidence="2 8">Belongs to the cytochrome P450 family.</text>
</comment>
<dbReference type="PANTHER" id="PTHR46696">
    <property type="entry name" value="P450, PUTATIVE (EUROFUNG)-RELATED"/>
    <property type="match status" value="1"/>
</dbReference>
<evidence type="ECO:0000256" key="8">
    <source>
        <dbReference type="RuleBase" id="RU000461"/>
    </source>
</evidence>
<dbReference type="AlphaFoldDB" id="A0A5E4PDX3"/>
<dbReference type="Proteomes" id="UP000324194">
    <property type="component" value="Chromosome 1"/>
</dbReference>
<evidence type="ECO:0000256" key="4">
    <source>
        <dbReference type="ARBA" id="ARBA00022723"/>
    </source>
</evidence>
<dbReference type="RefSeq" id="WP_148337481.1">
    <property type="nucleotide sequence ID" value="NZ_LR699119.1"/>
</dbReference>